<keyword evidence="1" id="KW-0175">Coiled coil</keyword>
<accession>A0A6H1ZHC3</accession>
<evidence type="ECO:0000313" key="4">
    <source>
        <dbReference type="EMBL" id="QJA85719.1"/>
    </source>
</evidence>
<evidence type="ECO:0000313" key="5">
    <source>
        <dbReference type="EMBL" id="QJH96880.1"/>
    </source>
</evidence>
<evidence type="ECO:0000313" key="2">
    <source>
        <dbReference type="EMBL" id="QJA46831.1"/>
    </source>
</evidence>
<dbReference type="EMBL" id="MT142591">
    <property type="protein sequence ID" value="QJA85719.1"/>
    <property type="molecule type" value="Genomic_DNA"/>
</dbReference>
<evidence type="ECO:0000313" key="3">
    <source>
        <dbReference type="EMBL" id="QJA74610.1"/>
    </source>
</evidence>
<dbReference type="EMBL" id="MT144666">
    <property type="protein sequence ID" value="QJH96880.1"/>
    <property type="molecule type" value="Genomic_DNA"/>
</dbReference>
<dbReference type="AlphaFoldDB" id="A0A6H1ZHC3"/>
<protein>
    <submittedName>
        <fullName evidence="2">Uncharacterized protein</fullName>
    </submittedName>
</protein>
<gene>
    <name evidence="3" type="ORF">MM415A01959_0009</name>
    <name evidence="4" type="ORF">MM415B02182_0010</name>
    <name evidence="2" type="ORF">TM448A00527_0037</name>
    <name evidence="5" type="ORF">TM448B00869_0006</name>
</gene>
<proteinExistence type="predicted"/>
<feature type="coiled-coil region" evidence="1">
    <location>
        <begin position="9"/>
        <end position="87"/>
    </location>
</feature>
<organism evidence="2">
    <name type="scientific">viral metagenome</name>
    <dbReference type="NCBI Taxonomy" id="1070528"/>
    <lineage>
        <taxon>unclassified sequences</taxon>
        <taxon>metagenomes</taxon>
        <taxon>organismal metagenomes</taxon>
    </lineage>
</organism>
<sequence>MEDLMKKTIDEISEEFEWRDEKIRKLERENNDRKDELRKARGENMELLAQLDVFRSIESNGILVSEHIELKREIEFLEGKHENILEKVTRIRLLSNDLAIWLEKNINE</sequence>
<dbReference type="EMBL" id="MT144022">
    <property type="protein sequence ID" value="QJA46831.1"/>
    <property type="molecule type" value="Genomic_DNA"/>
</dbReference>
<name>A0A6H1ZHC3_9ZZZZ</name>
<reference evidence="2" key="1">
    <citation type="submission" date="2020-03" db="EMBL/GenBank/DDBJ databases">
        <title>The deep terrestrial virosphere.</title>
        <authorList>
            <person name="Holmfeldt K."/>
            <person name="Nilsson E."/>
            <person name="Simone D."/>
            <person name="Lopez-Fernandez M."/>
            <person name="Wu X."/>
            <person name="de Brujin I."/>
            <person name="Lundin D."/>
            <person name="Andersson A."/>
            <person name="Bertilsson S."/>
            <person name="Dopson M."/>
        </authorList>
    </citation>
    <scope>NUCLEOTIDE SEQUENCE</scope>
    <source>
        <strain evidence="3">MM415A01959</strain>
        <strain evidence="4">MM415B02182</strain>
        <strain evidence="2">TM448A00527</strain>
        <strain evidence="5">TM448B00869</strain>
    </source>
</reference>
<evidence type="ECO:0000256" key="1">
    <source>
        <dbReference type="SAM" id="Coils"/>
    </source>
</evidence>
<dbReference type="EMBL" id="MT142109">
    <property type="protein sequence ID" value="QJA74610.1"/>
    <property type="molecule type" value="Genomic_DNA"/>
</dbReference>